<comment type="caution">
    <text evidence="2">The sequence shown here is derived from an EMBL/GenBank/DDBJ whole genome shotgun (WGS) entry which is preliminary data.</text>
</comment>
<feature type="region of interest" description="Disordered" evidence="1">
    <location>
        <begin position="103"/>
        <end position="136"/>
    </location>
</feature>
<proteinExistence type="predicted"/>
<organism evidence="2 3">
    <name type="scientific">Nyctereutes procyonoides</name>
    <name type="common">Raccoon dog</name>
    <name type="synonym">Canis procyonoides</name>
    <dbReference type="NCBI Taxonomy" id="34880"/>
    <lineage>
        <taxon>Eukaryota</taxon>
        <taxon>Metazoa</taxon>
        <taxon>Chordata</taxon>
        <taxon>Craniata</taxon>
        <taxon>Vertebrata</taxon>
        <taxon>Euteleostomi</taxon>
        <taxon>Mammalia</taxon>
        <taxon>Eutheria</taxon>
        <taxon>Laurasiatheria</taxon>
        <taxon>Carnivora</taxon>
        <taxon>Caniformia</taxon>
        <taxon>Canidae</taxon>
        <taxon>Nyctereutes</taxon>
    </lineage>
</organism>
<sequence length="251" mass="26407">MDAQVYPCLPAKNTPIPHPCCCPERKESGQFLKTSRGVTSVPVGSNIHSAFVLYTSTVFLGHCRPLLPPQPAAQLVGLLQAKIPRGGGAPPAARCRTLTEKPVCGLGSPRLDDGMERPGRSSRRPPPPPPGATRGKATWVWSRAAWQRDPAAKGIGPPILAELPLSQNSNTFQGKNDSPRRPLPPASSTSGLARGLPGSGLGKEPHSKLCSGRPQPRHCGASGPRTRDKRVPGSPSGDVATSGSRTVEKEI</sequence>
<dbReference type="Proteomes" id="UP000645828">
    <property type="component" value="Unassembled WGS sequence"/>
</dbReference>
<evidence type="ECO:0000313" key="2">
    <source>
        <dbReference type="EMBL" id="CAD7667613.1"/>
    </source>
</evidence>
<evidence type="ECO:0000256" key="1">
    <source>
        <dbReference type="SAM" id="MobiDB-lite"/>
    </source>
</evidence>
<keyword evidence="3" id="KW-1185">Reference proteome</keyword>
<reference evidence="2" key="1">
    <citation type="submission" date="2020-12" db="EMBL/GenBank/DDBJ databases">
        <authorList>
            <consortium name="Molecular Ecology Group"/>
        </authorList>
    </citation>
    <scope>NUCLEOTIDE SEQUENCE</scope>
    <source>
        <strain evidence="2">TBG_1078</strain>
    </source>
</reference>
<gene>
    <name evidence="2" type="ORF">NYPRO_LOCUS918</name>
</gene>
<dbReference type="EMBL" id="CAJHUB010000649">
    <property type="protein sequence ID" value="CAD7667613.1"/>
    <property type="molecule type" value="Genomic_DNA"/>
</dbReference>
<protein>
    <submittedName>
        <fullName evidence="2">(raccoon dog) hypothetical protein</fullName>
    </submittedName>
</protein>
<dbReference type="AlphaFoldDB" id="A0A811XY80"/>
<feature type="compositionally biased region" description="Basic and acidic residues" evidence="1">
    <location>
        <begin position="110"/>
        <end position="119"/>
    </location>
</feature>
<name>A0A811XY80_NYCPR</name>
<evidence type="ECO:0000313" key="3">
    <source>
        <dbReference type="Proteomes" id="UP000645828"/>
    </source>
</evidence>
<accession>A0A811XY80</accession>
<feature type="region of interest" description="Disordered" evidence="1">
    <location>
        <begin position="168"/>
        <end position="251"/>
    </location>
</feature>